<dbReference type="PANTHER" id="PTHR10696:SF56">
    <property type="entry name" value="TAUD_TFDA-LIKE DOMAIN-CONTAINING PROTEIN"/>
    <property type="match status" value="1"/>
</dbReference>
<dbReference type="Pfam" id="PF02668">
    <property type="entry name" value="TauD"/>
    <property type="match status" value="1"/>
</dbReference>
<dbReference type="EMBL" id="GU943122">
    <property type="protein sequence ID" value="ADD96168.1"/>
    <property type="molecule type" value="Genomic_DNA"/>
</dbReference>
<protein>
    <recommendedName>
        <fullName evidence="3">TauD/TfdA-like domain-containing protein</fullName>
    </recommendedName>
</protein>
<organism evidence="4">
    <name type="scientific">uncultured organism MedDCM-OCT-S05-C185</name>
    <dbReference type="NCBI Taxonomy" id="743621"/>
    <lineage>
        <taxon>unclassified sequences</taxon>
        <taxon>environmental samples</taxon>
    </lineage>
</organism>
<dbReference type="GO" id="GO:0017000">
    <property type="term" value="P:antibiotic biosynthetic process"/>
    <property type="evidence" value="ECO:0007669"/>
    <property type="project" value="UniProtKB-KW"/>
</dbReference>
<dbReference type="SUPFAM" id="SSF51197">
    <property type="entry name" value="Clavaminate synthase-like"/>
    <property type="match status" value="1"/>
</dbReference>
<keyword evidence="2" id="KW-0045">Antibiotic biosynthesis</keyword>
<keyword evidence="1" id="KW-0560">Oxidoreductase</keyword>
<evidence type="ECO:0000313" key="4">
    <source>
        <dbReference type="EMBL" id="ADD96168.1"/>
    </source>
</evidence>
<dbReference type="PANTHER" id="PTHR10696">
    <property type="entry name" value="GAMMA-BUTYROBETAINE HYDROXYLASE-RELATED"/>
    <property type="match status" value="1"/>
</dbReference>
<dbReference type="InterPro" id="IPR042098">
    <property type="entry name" value="TauD-like_sf"/>
</dbReference>
<evidence type="ECO:0000256" key="2">
    <source>
        <dbReference type="ARBA" id="ARBA00023194"/>
    </source>
</evidence>
<dbReference type="GO" id="GO:0016491">
    <property type="term" value="F:oxidoreductase activity"/>
    <property type="evidence" value="ECO:0007669"/>
    <property type="project" value="UniProtKB-KW"/>
</dbReference>
<evidence type="ECO:0000256" key="1">
    <source>
        <dbReference type="ARBA" id="ARBA00023002"/>
    </source>
</evidence>
<dbReference type="Gene3D" id="3.60.130.10">
    <property type="entry name" value="Clavaminate synthase-like"/>
    <property type="match status" value="1"/>
</dbReference>
<dbReference type="InterPro" id="IPR003819">
    <property type="entry name" value="TauD/TfdA-like"/>
</dbReference>
<sequence>MKFKLPEKIEGPQNWYGQEIKSSKEWIYTLTNQDIKEIENALKLVKNTDVAAIKRNNFPLASLGSQLRIISDDVMNGRGFALIRGLPVEDWSIEQSAKAYFGIGTYFGSARSQNASGHVLGHVRDLGRDAVNDPSARIYQTTERQTFHTDSCDMVALLCLKTAKSGGESALVSSMTIYNEMYEQRPDLLELLFQPFATDRRGEVPAGKKPYFEIPVFNYFEGYLSVIYARRYINSAQRFDDVPTIDGKKLEALELFDDLANDPRLNFKMTFEPGDIQLVHNHTMLHDRTDYIDWEDEAKKRHLLRLWLAIPNARPLPQVFEERYGKIDIGDRGGIIVPGSKLNAPLIPV</sequence>
<accession>D6PKB7</accession>
<evidence type="ECO:0000259" key="3">
    <source>
        <dbReference type="Pfam" id="PF02668"/>
    </source>
</evidence>
<dbReference type="InterPro" id="IPR050411">
    <property type="entry name" value="AlphaKG_dependent_hydroxylases"/>
</dbReference>
<proteinExistence type="predicted"/>
<reference evidence="4" key="1">
    <citation type="journal article" date="2010" name="ISME J.">
        <title>Metagenome of the Mediterranean deep chlorophyll maximum studied by direct and fosmid library 454 pyrosequencing.</title>
        <authorList>
            <person name="Ghai R."/>
            <person name="Martin-Cuadrado A.B."/>
            <person name="Molto A.G."/>
            <person name="Heredia I.G."/>
            <person name="Cabrera R."/>
            <person name="Martin J."/>
            <person name="Verdu M."/>
            <person name="Deschamps P."/>
            <person name="Moreira D."/>
            <person name="Lopez-Garcia P."/>
            <person name="Mira A."/>
            <person name="Rodriguez-Valera F."/>
        </authorList>
    </citation>
    <scope>NUCLEOTIDE SEQUENCE</scope>
</reference>
<dbReference type="AlphaFoldDB" id="D6PKB7"/>
<feature type="domain" description="TauD/TfdA-like" evidence="3">
    <location>
        <begin position="54"/>
        <end position="307"/>
    </location>
</feature>
<name>D6PKB7_9ZZZZ</name>